<dbReference type="GO" id="GO:0008652">
    <property type="term" value="P:amino acid biosynthetic process"/>
    <property type="evidence" value="ECO:0007669"/>
    <property type="project" value="UniProtKB-KW"/>
</dbReference>
<evidence type="ECO:0000256" key="1">
    <source>
        <dbReference type="ARBA" id="ARBA00008911"/>
    </source>
</evidence>
<feature type="binding site" evidence="3">
    <location>
        <position position="300"/>
    </location>
    <ligand>
        <name>Mn(2+)</name>
        <dbReference type="ChEBI" id="CHEBI:29035"/>
    </ligand>
</feature>
<feature type="binding site" evidence="3">
    <location>
        <position position="342"/>
    </location>
    <ligand>
        <name>Mn(2+)</name>
        <dbReference type="ChEBI" id="CHEBI:29035"/>
    </ligand>
</feature>
<comment type="caution">
    <text evidence="6">The sequence shown here is derived from an EMBL/GenBank/DDBJ whole genome shotgun (WGS) entry which is preliminary data.</text>
</comment>
<reference evidence="6 7" key="1">
    <citation type="submission" date="2012-05" db="EMBL/GenBank/DDBJ databases">
        <authorList>
            <person name="Harkins D.M."/>
            <person name="Madupu R."/>
            <person name="Durkin A.S."/>
            <person name="Torralba M."/>
            <person name="Methe B."/>
            <person name="Sutton G.G."/>
            <person name="Nelson K.E."/>
        </authorList>
    </citation>
    <scope>NUCLEOTIDE SEQUENCE [LARGE SCALE GENOMIC DNA]</scope>
    <source>
        <strain evidence="6 7">F0489</strain>
    </source>
</reference>
<keyword evidence="4" id="KW-0028">Amino-acid biosynthesis</keyword>
<proteinExistence type="inferred from homology"/>
<evidence type="ECO:0000256" key="3">
    <source>
        <dbReference type="PIRSR" id="PIRSR602480-1"/>
    </source>
</evidence>
<dbReference type="GO" id="GO:0009073">
    <property type="term" value="P:aromatic amino acid family biosynthetic process"/>
    <property type="evidence" value="ECO:0007669"/>
    <property type="project" value="UniProtKB-KW"/>
</dbReference>
<evidence type="ECO:0000256" key="2">
    <source>
        <dbReference type="ARBA" id="ARBA00022679"/>
    </source>
</evidence>
<dbReference type="eggNOG" id="COG3200">
    <property type="taxonomic scope" value="Bacteria"/>
</dbReference>
<dbReference type="SUPFAM" id="SSF51569">
    <property type="entry name" value="Aldolase"/>
    <property type="match status" value="1"/>
</dbReference>
<keyword evidence="2 4" id="KW-0808">Transferase</keyword>
<dbReference type="InterPro" id="IPR002480">
    <property type="entry name" value="DAHP_synth_2"/>
</dbReference>
<name>J0N4M2_9ACTO</name>
<dbReference type="UniPathway" id="UPA00053">
    <property type="reaction ID" value="UER00084"/>
</dbReference>
<dbReference type="PATRIC" id="fig|1125718.3.peg.1869"/>
<protein>
    <recommendedName>
        <fullName evidence="4">Phospho-2-dehydro-3-deoxyheptonate aldolase</fullName>
        <ecNumber evidence="4">2.5.1.54</ecNumber>
    </recommendedName>
</protein>
<dbReference type="EC" id="2.5.1.54" evidence="4"/>
<comment type="catalytic activity">
    <reaction evidence="4">
        <text>D-erythrose 4-phosphate + phosphoenolpyruvate + H2O = 7-phospho-2-dehydro-3-deoxy-D-arabino-heptonate + phosphate</text>
        <dbReference type="Rhea" id="RHEA:14717"/>
        <dbReference type="ChEBI" id="CHEBI:15377"/>
        <dbReference type="ChEBI" id="CHEBI:16897"/>
        <dbReference type="ChEBI" id="CHEBI:43474"/>
        <dbReference type="ChEBI" id="CHEBI:58394"/>
        <dbReference type="ChEBI" id="CHEBI:58702"/>
        <dbReference type="EC" id="2.5.1.54"/>
    </reaction>
</comment>
<feature type="binding site" evidence="3">
    <location>
        <position position="68"/>
    </location>
    <ligand>
        <name>Mn(2+)</name>
        <dbReference type="ChEBI" id="CHEBI:29035"/>
    </ligand>
</feature>
<keyword evidence="3" id="KW-0170">Cobalt</keyword>
<dbReference type="PANTHER" id="PTHR21337">
    <property type="entry name" value="PHOSPHO-2-DEHYDRO-3-DEOXYHEPTONATE ALDOLASE 1, 2"/>
    <property type="match status" value="1"/>
</dbReference>
<feature type="binding site" evidence="3">
    <location>
        <begin position="214"/>
        <end position="215"/>
    </location>
    <ligand>
        <name>phosphoenolpyruvate</name>
        <dbReference type="ChEBI" id="CHEBI:58702"/>
    </ligand>
</feature>
<sequence>MTIHAQQWTPEHTAEQQSTWADPEKLTQVSRWLQQQKELVTPKEVASLRQQMNDVSRGNKMFLQAGDCVEPYNEFDDTSITKKIKFINELATMLAYADNTSVVKVGRIAGQFAKPRSNGYEIVEGHKLPVFRGEIVNGYEATEESRTPNPSRMYEAYKLSKHAMHLLAHTQPEKSRVWTSHEALILDYEAAFVRQNPITGKHYLGTTHLPWVGERTRGINGAHIELLQKVNNTVAVKIGPHMTGNGLKALCESLNPHQEDGRLVLIFRLGVAAAKKYSSLLLKELQRHSKNTMIVIDPMHGNTQRAQNGRKTRSLNDIENEMRIFASAARANSARIHGIHLEATPYDVTECVGLGVSEDDLLRRTYTTLCDPRLNAEQAMHIVQVFRESL</sequence>
<comment type="cofactor">
    <cofactor evidence="3">
        <name>Mn(2+)</name>
        <dbReference type="ChEBI" id="CHEBI:29035"/>
    </cofactor>
    <cofactor evidence="3">
        <name>Co(2+)</name>
        <dbReference type="ChEBI" id="CHEBI:48828"/>
    </cofactor>
    <cofactor evidence="3">
        <name>Cd(2+)</name>
        <dbReference type="ChEBI" id="CHEBI:48775"/>
    </cofactor>
    <text evidence="3">Binds 1 divalent cation per subunit. The enzyme is active with manganese, cobalt or cadmium ions.</text>
</comment>
<feature type="binding site" evidence="3">
    <location>
        <position position="268"/>
    </location>
    <ligand>
        <name>phosphoenolpyruvate</name>
        <dbReference type="ChEBI" id="CHEBI:58702"/>
    </ligand>
</feature>
<dbReference type="Proteomes" id="UP000002941">
    <property type="component" value="Unassembled WGS sequence"/>
</dbReference>
<evidence type="ECO:0000256" key="4">
    <source>
        <dbReference type="RuleBase" id="RU363071"/>
    </source>
</evidence>
<dbReference type="GO" id="GO:0003849">
    <property type="term" value="F:3-deoxy-7-phosphoheptulonate synthase activity"/>
    <property type="evidence" value="ECO:0007669"/>
    <property type="project" value="UniProtKB-EC"/>
</dbReference>
<organism evidence="6 7">
    <name type="scientific">Actinomyces massiliensis F0489</name>
    <dbReference type="NCBI Taxonomy" id="1125718"/>
    <lineage>
        <taxon>Bacteria</taxon>
        <taxon>Bacillati</taxon>
        <taxon>Actinomycetota</taxon>
        <taxon>Actinomycetes</taxon>
        <taxon>Actinomycetales</taxon>
        <taxon>Actinomycetaceae</taxon>
        <taxon>Actinomyces</taxon>
    </lineage>
</organism>
<dbReference type="Pfam" id="PF01474">
    <property type="entry name" value="DAHP_synth_2"/>
    <property type="match status" value="2"/>
</dbReference>
<dbReference type="GO" id="GO:0009423">
    <property type="term" value="P:chorismate biosynthetic process"/>
    <property type="evidence" value="ECO:0007669"/>
    <property type="project" value="UniProtKB-UniPathway"/>
</dbReference>
<keyword evidence="3" id="KW-0104">Cadmium</keyword>
<dbReference type="PANTHER" id="PTHR21337:SF0">
    <property type="entry name" value="PHOSPHO-2-DEHYDRO-3-DEOXYHEPTONATE ALDOLASE"/>
    <property type="match status" value="1"/>
</dbReference>
<dbReference type="Gene3D" id="3.20.20.70">
    <property type="entry name" value="Aldolase class I"/>
    <property type="match status" value="1"/>
</dbReference>
<feature type="binding site" evidence="3">
    <location>
        <position position="107"/>
    </location>
    <ligand>
        <name>phosphoenolpyruvate</name>
        <dbReference type="ChEBI" id="CHEBI:58702"/>
    </ligand>
</feature>
<accession>J0N4M2</accession>
<feature type="binding site" evidence="3">
    <location>
        <position position="237"/>
    </location>
    <ligand>
        <name>phosphoenolpyruvate</name>
        <dbReference type="ChEBI" id="CHEBI:58702"/>
    </ligand>
</feature>
<gene>
    <name evidence="6" type="ORF">HMPREF1318_2666</name>
</gene>
<feature type="binding site" evidence="3">
    <location>
        <position position="371"/>
    </location>
    <ligand>
        <name>Mn(2+)</name>
        <dbReference type="ChEBI" id="CHEBI:29035"/>
    </ligand>
</feature>
<dbReference type="AlphaFoldDB" id="J0N4M2"/>
<dbReference type="RefSeq" id="WP_008732209.1">
    <property type="nucleotide sequence ID" value="NZ_AKFT01000154.1"/>
</dbReference>
<feature type="region of interest" description="Disordered" evidence="5">
    <location>
        <begin position="1"/>
        <end position="21"/>
    </location>
</feature>
<feature type="compositionally biased region" description="Polar residues" evidence="5">
    <location>
        <begin position="1"/>
        <end position="20"/>
    </location>
</feature>
<evidence type="ECO:0000313" key="7">
    <source>
        <dbReference type="Proteomes" id="UP000002941"/>
    </source>
</evidence>
<keyword evidence="4" id="KW-0057">Aromatic amino acid biosynthesis</keyword>
<evidence type="ECO:0000313" key="6">
    <source>
        <dbReference type="EMBL" id="EJF41749.1"/>
    </source>
</evidence>
<comment type="pathway">
    <text evidence="4">Metabolic intermediate biosynthesis; chorismate biosynthesis; chorismate from D-erythrose 4-phosphate and phosphoenolpyruvate: step 1/7.</text>
</comment>
<comment type="similarity">
    <text evidence="1 4">Belongs to the class-II DAHP synthase family.</text>
</comment>
<keyword evidence="7" id="KW-1185">Reference proteome</keyword>
<evidence type="ECO:0000256" key="5">
    <source>
        <dbReference type="SAM" id="MobiDB-lite"/>
    </source>
</evidence>
<dbReference type="EMBL" id="AKFT01000154">
    <property type="protein sequence ID" value="EJF41749.1"/>
    <property type="molecule type" value="Genomic_DNA"/>
</dbReference>
<keyword evidence="3" id="KW-0464">Manganese</keyword>
<dbReference type="InterPro" id="IPR013785">
    <property type="entry name" value="Aldolase_TIM"/>
</dbReference>